<evidence type="ECO:0000313" key="1">
    <source>
        <dbReference type="EMBL" id="MCT7942317.1"/>
    </source>
</evidence>
<dbReference type="Pfam" id="PF12614">
    <property type="entry name" value="RRF_GI"/>
    <property type="match status" value="1"/>
</dbReference>
<keyword evidence="2" id="KW-1185">Reference proteome</keyword>
<protein>
    <submittedName>
        <fullName evidence="1">Ribosome recycling factor family protein</fullName>
    </submittedName>
</protein>
<name>A0A9X3AP44_9GAMM</name>
<dbReference type="RefSeq" id="WP_261298691.1">
    <property type="nucleotide sequence ID" value="NZ_JAMTCD010000013.1"/>
</dbReference>
<evidence type="ECO:0000313" key="2">
    <source>
        <dbReference type="Proteomes" id="UP001155546"/>
    </source>
</evidence>
<proteinExistence type="predicted"/>
<dbReference type="EMBL" id="JAMTCD010000013">
    <property type="protein sequence ID" value="MCT7942317.1"/>
    <property type="molecule type" value="Genomic_DNA"/>
</dbReference>
<reference evidence="1" key="1">
    <citation type="journal article" date="2023" name="Int. J. Syst. Evol. Microbiol.">
        <title>&lt;i&gt;Shewanella septentrionalis&lt;/i&gt; sp. nov. and &lt;i&gt;Shewanella holmiensis&lt;/i&gt; sp. nov., isolated from Baltic Sea water and sediments.</title>
        <authorList>
            <person name="Martin-Rodriguez A.J."/>
            <person name="Thorell K."/>
            <person name="Joffre E."/>
            <person name="Jensie-Markopoulos S."/>
            <person name="Moore E.R.B."/>
            <person name="Sjoling A."/>
        </authorList>
    </citation>
    <scope>NUCLEOTIDE SEQUENCE</scope>
    <source>
        <strain evidence="1">SP1S2-7</strain>
    </source>
</reference>
<dbReference type="Proteomes" id="UP001155546">
    <property type="component" value="Unassembled WGS sequence"/>
</dbReference>
<gene>
    <name evidence="1" type="ORF">NE535_10985</name>
</gene>
<accession>A0A9X3AP44</accession>
<dbReference type="AlphaFoldDB" id="A0A9X3AP44"/>
<organism evidence="1 2">
    <name type="scientific">Shewanella holmiensis</name>
    <dbReference type="NCBI Taxonomy" id="2952222"/>
    <lineage>
        <taxon>Bacteria</taxon>
        <taxon>Pseudomonadati</taxon>
        <taxon>Pseudomonadota</taxon>
        <taxon>Gammaproteobacteria</taxon>
        <taxon>Alteromonadales</taxon>
        <taxon>Shewanellaceae</taxon>
        <taxon>Shewanella</taxon>
    </lineage>
</organism>
<dbReference type="InterPro" id="IPR022253">
    <property type="entry name" value="Ribosome_recyc_fac_bac"/>
</dbReference>
<sequence length="128" mass="14584">MNKPIDIALPSLVQRIGGDNVKQAKAMAQQYDCQLKRVRRSRNWLMHGDAKMIQSCVLRLKADKSETFKYLIHKIEASLLTHADKLEPLAVKLQRLMAQNPSMTLTELIQLTHCTEAEARVARFNAEV</sequence>
<comment type="caution">
    <text evidence="1">The sequence shown here is derived from an EMBL/GenBank/DDBJ whole genome shotgun (WGS) entry which is preliminary data.</text>
</comment>